<dbReference type="PROSITE" id="PS51471">
    <property type="entry name" value="FE2OG_OXY"/>
    <property type="match status" value="1"/>
</dbReference>
<dbReference type="EMBL" id="JBDIVE010000001">
    <property type="protein sequence ID" value="MEN3067282.1"/>
    <property type="molecule type" value="Genomic_DNA"/>
</dbReference>
<evidence type="ECO:0000256" key="11">
    <source>
        <dbReference type="RuleBase" id="RU003682"/>
    </source>
</evidence>
<evidence type="ECO:0000256" key="2">
    <source>
        <dbReference type="ARBA" id="ARBA00004767"/>
    </source>
</evidence>
<dbReference type="RefSeq" id="WP_345918050.1">
    <property type="nucleotide sequence ID" value="NZ_JBDIVE010000001.1"/>
</dbReference>
<evidence type="ECO:0000313" key="14">
    <source>
        <dbReference type="Proteomes" id="UP001410394"/>
    </source>
</evidence>
<comment type="similarity">
    <text evidence="11">Belongs to the iron/ascorbate-dependent oxidoreductase family.</text>
</comment>
<accession>A0ABU9YUB1</accession>
<organism evidence="13 14">
    <name type="scientific">Uliginosibacterium sediminicola</name>
    <dbReference type="NCBI Taxonomy" id="2024550"/>
    <lineage>
        <taxon>Bacteria</taxon>
        <taxon>Pseudomonadati</taxon>
        <taxon>Pseudomonadota</taxon>
        <taxon>Betaproteobacteria</taxon>
        <taxon>Rhodocyclales</taxon>
        <taxon>Zoogloeaceae</taxon>
        <taxon>Uliginosibacterium</taxon>
    </lineage>
</organism>
<dbReference type="InterPro" id="IPR026992">
    <property type="entry name" value="DIOX_N"/>
</dbReference>
<evidence type="ECO:0000256" key="6">
    <source>
        <dbReference type="ARBA" id="ARBA00022666"/>
    </source>
</evidence>
<dbReference type="PANTHER" id="PTHR47990">
    <property type="entry name" value="2-OXOGLUTARATE (2OG) AND FE(II)-DEPENDENT OXYGENASE SUPERFAMILY PROTEIN-RELATED"/>
    <property type="match status" value="1"/>
</dbReference>
<keyword evidence="6" id="KW-0266">Ethylene biosynthesis</keyword>
<dbReference type="InterPro" id="IPR027443">
    <property type="entry name" value="IPNS-like_sf"/>
</dbReference>
<dbReference type="Proteomes" id="UP001410394">
    <property type="component" value="Unassembled WGS sequence"/>
</dbReference>
<dbReference type="PRINTS" id="PR00682">
    <property type="entry name" value="IPNSYNTHASE"/>
</dbReference>
<dbReference type="Pfam" id="PF03171">
    <property type="entry name" value="2OG-FeII_Oxy"/>
    <property type="match status" value="1"/>
</dbReference>
<comment type="cofactor">
    <cofactor evidence="1">
        <name>Fe(2+)</name>
        <dbReference type="ChEBI" id="CHEBI:29033"/>
    </cofactor>
</comment>
<dbReference type="EC" id="1.14.20.7" evidence="3"/>
<evidence type="ECO:0000256" key="4">
    <source>
        <dbReference type="ARBA" id="ARBA00012531"/>
    </source>
</evidence>
<keyword evidence="11" id="KW-0560">Oxidoreductase</keyword>
<comment type="catalytic activity">
    <reaction evidence="10">
        <text>L-arginine + 2-oxoglutarate + O2 = guanidine + L-glutamate 5-semialdehyde + succinate + CO2</text>
        <dbReference type="Rhea" id="RHEA:31535"/>
        <dbReference type="ChEBI" id="CHEBI:15379"/>
        <dbReference type="ChEBI" id="CHEBI:16526"/>
        <dbReference type="ChEBI" id="CHEBI:16810"/>
        <dbReference type="ChEBI" id="CHEBI:30031"/>
        <dbReference type="ChEBI" id="CHEBI:30087"/>
        <dbReference type="ChEBI" id="CHEBI:32682"/>
        <dbReference type="ChEBI" id="CHEBI:58066"/>
        <dbReference type="EC" id="1.14.20.7"/>
    </reaction>
</comment>
<dbReference type="InterPro" id="IPR005123">
    <property type="entry name" value="Oxoglu/Fe-dep_dioxygenase_dom"/>
</dbReference>
<evidence type="ECO:0000256" key="7">
    <source>
        <dbReference type="ARBA" id="ARBA00031011"/>
    </source>
</evidence>
<keyword evidence="11" id="KW-0408">Iron</keyword>
<dbReference type="Gene3D" id="2.60.120.330">
    <property type="entry name" value="B-lactam Antibiotic, Isopenicillin N Synthase, Chain"/>
    <property type="match status" value="1"/>
</dbReference>
<comment type="caution">
    <text evidence="13">The sequence shown here is derived from an EMBL/GenBank/DDBJ whole genome shotgun (WGS) entry which is preliminary data.</text>
</comment>
<comment type="catalytic activity">
    <reaction evidence="9">
        <text>2-oxoglutarate + O2 + 2 H(+) = ethene + 3 CO2 + H2O</text>
        <dbReference type="Rhea" id="RHEA:31523"/>
        <dbReference type="ChEBI" id="CHEBI:15377"/>
        <dbReference type="ChEBI" id="CHEBI:15378"/>
        <dbReference type="ChEBI" id="CHEBI:15379"/>
        <dbReference type="ChEBI" id="CHEBI:16526"/>
        <dbReference type="ChEBI" id="CHEBI:16810"/>
        <dbReference type="ChEBI" id="CHEBI:18153"/>
        <dbReference type="EC" id="1.13.12.19"/>
    </reaction>
</comment>
<evidence type="ECO:0000256" key="10">
    <source>
        <dbReference type="ARBA" id="ARBA00049359"/>
    </source>
</evidence>
<gene>
    <name evidence="13" type="ORF">ABDB84_02255</name>
</gene>
<evidence type="ECO:0000259" key="12">
    <source>
        <dbReference type="PROSITE" id="PS51471"/>
    </source>
</evidence>
<comment type="pathway">
    <text evidence="2">Alkene biosynthesis; ethylene biosynthesis via 2-oxoglutarate.</text>
</comment>
<evidence type="ECO:0000313" key="13">
    <source>
        <dbReference type="EMBL" id="MEN3067282.1"/>
    </source>
</evidence>
<keyword evidence="11" id="KW-0479">Metal-binding</keyword>
<protein>
    <recommendedName>
        <fullName evidence="5">2-oxoglutarate-dependent ethylene/succinate-forming enzyme</fullName>
        <ecNumber evidence="4">1.13.12.19</ecNumber>
        <ecNumber evidence="3">1.14.20.7</ecNumber>
    </recommendedName>
    <alternativeName>
        <fullName evidence="7">2-oxoglutarate dioxygenase (ethylene-forming)</fullName>
    </alternativeName>
    <alternativeName>
        <fullName evidence="8">2-oxoglutarate/L-arginine monooxygenase/decarboxylase (succinate-forming)</fullName>
    </alternativeName>
</protein>
<sequence>MVQYIAPQRSLTPVLDIGPWLDGSDKAGVAQRFDRICREIGFFYLVGHGVPQAQLDSALQQAQRFFDMPDAYKRSLGVNEARRGYEPLGAQALDVDSPPDIKESFLMGAPMADDHPLVRARLPNYGGNVWPDELRLPGFRSVCEAYRQAVSDLSETLMAIFAVAAGMDEQHFADLLIDPMASLRFLHYPPQPARARDNQIGCGAHTDWGTFTILLQDDTGGLEVQAASGEWLLAEPMRGAFIVNLGDMMPVWTNGAYHSNAHRVLNRSPDRHRYSVPFFQDLNYYARIECLPEFLPAPGRPVIPARTAGEHFDLMYRKTREAAAA</sequence>
<dbReference type="InterPro" id="IPR044861">
    <property type="entry name" value="IPNS-like_FE2OG_OXY"/>
</dbReference>
<keyword evidence="14" id="KW-1185">Reference proteome</keyword>
<dbReference type="EC" id="1.13.12.19" evidence="4"/>
<feature type="domain" description="Fe2OG dioxygenase" evidence="12">
    <location>
        <begin position="179"/>
        <end position="282"/>
    </location>
</feature>
<evidence type="ECO:0000256" key="5">
    <source>
        <dbReference type="ARBA" id="ARBA00019045"/>
    </source>
</evidence>
<reference evidence="13 14" key="1">
    <citation type="journal article" date="2018" name="Int. J. Syst. Evol. Microbiol.">
        <title>Uliginosibacterium sediminicola sp. nov., isolated from freshwater sediment.</title>
        <authorList>
            <person name="Hwang W.M."/>
            <person name="Kim S.M."/>
            <person name="Kang K."/>
            <person name="Ahn T.Y."/>
        </authorList>
    </citation>
    <scope>NUCLEOTIDE SEQUENCE [LARGE SCALE GENOMIC DNA]</scope>
    <source>
        <strain evidence="13 14">M1-21</strain>
    </source>
</reference>
<proteinExistence type="inferred from homology"/>
<evidence type="ECO:0000256" key="3">
    <source>
        <dbReference type="ARBA" id="ARBA00012293"/>
    </source>
</evidence>
<dbReference type="InterPro" id="IPR050231">
    <property type="entry name" value="Iron_ascorbate_oxido_reductase"/>
</dbReference>
<name>A0ABU9YUB1_9RHOO</name>
<dbReference type="SUPFAM" id="SSF51197">
    <property type="entry name" value="Clavaminate synthase-like"/>
    <property type="match status" value="1"/>
</dbReference>
<dbReference type="Pfam" id="PF14226">
    <property type="entry name" value="DIOX_N"/>
    <property type="match status" value="1"/>
</dbReference>
<evidence type="ECO:0000256" key="1">
    <source>
        <dbReference type="ARBA" id="ARBA00001954"/>
    </source>
</evidence>
<evidence type="ECO:0000256" key="9">
    <source>
        <dbReference type="ARBA" id="ARBA00047725"/>
    </source>
</evidence>
<evidence type="ECO:0000256" key="8">
    <source>
        <dbReference type="ARBA" id="ARBA00031282"/>
    </source>
</evidence>